<evidence type="ECO:0000256" key="1">
    <source>
        <dbReference type="ARBA" id="ARBA00023015"/>
    </source>
</evidence>
<evidence type="ECO:0000256" key="3">
    <source>
        <dbReference type="ARBA" id="ARBA00023242"/>
    </source>
</evidence>
<organism evidence="6 7">
    <name type="scientific">Aspergillus candidus</name>
    <dbReference type="NCBI Taxonomy" id="41067"/>
    <lineage>
        <taxon>Eukaryota</taxon>
        <taxon>Fungi</taxon>
        <taxon>Dikarya</taxon>
        <taxon>Ascomycota</taxon>
        <taxon>Pezizomycotina</taxon>
        <taxon>Eurotiomycetes</taxon>
        <taxon>Eurotiomycetidae</taxon>
        <taxon>Eurotiales</taxon>
        <taxon>Aspergillaceae</taxon>
        <taxon>Aspergillus</taxon>
        <taxon>Aspergillus subgen. Circumdati</taxon>
    </lineage>
</organism>
<dbReference type="GO" id="GO:0008270">
    <property type="term" value="F:zinc ion binding"/>
    <property type="evidence" value="ECO:0007669"/>
    <property type="project" value="InterPro"/>
</dbReference>
<dbReference type="RefSeq" id="XP_024673558.1">
    <property type="nucleotide sequence ID" value="XM_024818298.1"/>
</dbReference>
<dbReference type="SMART" id="SM00906">
    <property type="entry name" value="Fungal_trans"/>
    <property type="match status" value="1"/>
</dbReference>
<sequence>MEAFHFHDATTPDMSMTTALPGGQRQPRPENSGPRNNNSIGRKARRLPASNPRLQANRAQLSELVSLFPSREVAALLVDTYFDRVHWFMLIFQQDDFRRTWQQMYDYPVEELISVYPNPGFIGTFLVVIGIALRYTGAHRRHLLQAHNVDPTAFEEKILSTVQAHLLDIISLGSLEAVQTCVLLGTYYLFHGNPELAWPVCGCGLRIAQALDLHRKMPSRGSTSTEMHRQYETRKRCWWAIYEIETFCSMSYGYPHGIKDSDCDVELLNPLARSSTGQSPATFDSTHQCPANLLSYKYLMSKLSRLIKDVLTGLYGLGFHGGISGRPGGLSSLQSLIRKVSDLDIRLQRWNAEIPDLLRLDTPTASSTSSYGSVEEMDRDIGASGPNFENHIYQLQALSLKLAYENARILVHRPLIAYKMVRRADNEIDRTTNNPTQDPLQLSMRACRDAALKTSELGTTHIFSLAADTYAASFLGIHTFTAGLTLCILSSIEPLSPQSYLSKIGLRQLMSIQARLRSGSRSALAAQGLDILKRLTKLVLEKEYKDITFSEAEAAPLPSQGADMDSNVDRQQVTENMPDYHTTHLEGSMGADPTVDYIEDPAMSQALYDFDQVLSGDNADGPLEPLFPDLVSLGTGFGQEQAWIWGIDSLAQWPDIR</sequence>
<dbReference type="Proteomes" id="UP000234585">
    <property type="component" value="Unassembled WGS sequence"/>
</dbReference>
<dbReference type="EMBL" id="KZ559129">
    <property type="protein sequence ID" value="PLB39546.1"/>
    <property type="molecule type" value="Genomic_DNA"/>
</dbReference>
<dbReference type="CDD" id="cd12148">
    <property type="entry name" value="fungal_TF_MHR"/>
    <property type="match status" value="1"/>
</dbReference>
<evidence type="ECO:0000313" key="7">
    <source>
        <dbReference type="Proteomes" id="UP000234585"/>
    </source>
</evidence>
<dbReference type="OrthoDB" id="3266505at2759"/>
<keyword evidence="1" id="KW-0805">Transcription regulation</keyword>
<evidence type="ECO:0000256" key="4">
    <source>
        <dbReference type="SAM" id="MobiDB-lite"/>
    </source>
</evidence>
<keyword evidence="7" id="KW-1185">Reference proteome</keyword>
<dbReference type="InterPro" id="IPR050987">
    <property type="entry name" value="AtrR-like"/>
</dbReference>
<dbReference type="PANTHER" id="PTHR46910:SF17">
    <property type="entry name" value="SCFA-RELATED"/>
    <property type="match status" value="1"/>
</dbReference>
<dbReference type="InterPro" id="IPR007219">
    <property type="entry name" value="XnlR_reg_dom"/>
</dbReference>
<proteinExistence type="predicted"/>
<feature type="region of interest" description="Disordered" evidence="4">
    <location>
        <begin position="1"/>
        <end position="51"/>
    </location>
</feature>
<name>A0A2I2FFY4_ASPCN</name>
<keyword evidence="3" id="KW-0539">Nucleus</keyword>
<keyword evidence="2" id="KW-0804">Transcription</keyword>
<evidence type="ECO:0000259" key="5">
    <source>
        <dbReference type="SMART" id="SM00906"/>
    </source>
</evidence>
<dbReference type="GO" id="GO:0003677">
    <property type="term" value="F:DNA binding"/>
    <property type="evidence" value="ECO:0007669"/>
    <property type="project" value="InterPro"/>
</dbReference>
<dbReference type="AlphaFoldDB" id="A0A2I2FFY4"/>
<evidence type="ECO:0000256" key="2">
    <source>
        <dbReference type="ARBA" id="ARBA00023163"/>
    </source>
</evidence>
<protein>
    <submittedName>
        <fullName evidence="6">Fungal-specific transcription factor domain-domain-containing protein</fullName>
    </submittedName>
</protein>
<gene>
    <name evidence="6" type="ORF">BDW47DRAFT_13788</name>
</gene>
<reference evidence="6 7" key="1">
    <citation type="submission" date="2017-12" db="EMBL/GenBank/DDBJ databases">
        <authorList>
            <consortium name="DOE Joint Genome Institute"/>
            <person name="Haridas S."/>
            <person name="Kjaerbolling I."/>
            <person name="Vesth T.C."/>
            <person name="Frisvad J.C."/>
            <person name="Nybo J.L."/>
            <person name="Theobald S."/>
            <person name="Kuo A."/>
            <person name="Bowyer P."/>
            <person name="Matsuda Y."/>
            <person name="Mondo S."/>
            <person name="Lyhne E.K."/>
            <person name="Kogle M.E."/>
            <person name="Clum A."/>
            <person name="Lipzen A."/>
            <person name="Salamov A."/>
            <person name="Ngan C.Y."/>
            <person name="Daum C."/>
            <person name="Chiniquy J."/>
            <person name="Barry K."/>
            <person name="LaButti K."/>
            <person name="Simmons B.A."/>
            <person name="Magnuson J.K."/>
            <person name="Mortensen U.H."/>
            <person name="Larsen T.O."/>
            <person name="Grigoriev I.V."/>
            <person name="Baker S.E."/>
            <person name="Andersen M.R."/>
            <person name="Nordberg H.P."/>
            <person name="Cantor M.N."/>
            <person name="Hua S.X."/>
        </authorList>
    </citation>
    <scope>NUCLEOTIDE SEQUENCE [LARGE SCALE GENOMIC DNA]</scope>
    <source>
        <strain evidence="6 7">CBS 102.13</strain>
    </source>
</reference>
<dbReference type="PANTHER" id="PTHR46910">
    <property type="entry name" value="TRANSCRIPTION FACTOR PDR1"/>
    <property type="match status" value="1"/>
</dbReference>
<feature type="domain" description="Xylanolytic transcriptional activator regulatory" evidence="5">
    <location>
        <begin position="197"/>
        <end position="274"/>
    </location>
</feature>
<accession>A0A2I2FFY4</accession>
<dbReference type="GO" id="GO:0006351">
    <property type="term" value="P:DNA-templated transcription"/>
    <property type="evidence" value="ECO:0007669"/>
    <property type="project" value="InterPro"/>
</dbReference>
<dbReference type="GO" id="GO:0003700">
    <property type="term" value="F:DNA-binding transcription factor activity"/>
    <property type="evidence" value="ECO:0007669"/>
    <property type="project" value="InterPro"/>
</dbReference>
<feature type="compositionally biased region" description="Basic and acidic residues" evidence="4">
    <location>
        <begin position="1"/>
        <end position="10"/>
    </location>
</feature>
<evidence type="ECO:0000313" key="6">
    <source>
        <dbReference type="EMBL" id="PLB39546.1"/>
    </source>
</evidence>
<dbReference type="Pfam" id="PF04082">
    <property type="entry name" value="Fungal_trans"/>
    <property type="match status" value="1"/>
</dbReference>
<dbReference type="GeneID" id="36525458"/>